<evidence type="ECO:0000256" key="6">
    <source>
        <dbReference type="ARBA" id="ARBA00022679"/>
    </source>
</evidence>
<keyword evidence="13" id="KW-0732">Signal</keyword>
<evidence type="ECO:0000256" key="9">
    <source>
        <dbReference type="ARBA" id="ARBA00022842"/>
    </source>
</evidence>
<evidence type="ECO:0000256" key="2">
    <source>
        <dbReference type="ARBA" id="ARBA00004586"/>
    </source>
</evidence>
<sequence length="272" mass="31266">MGILRLLYVIVHFLITHIHNLHVALSELVDRIKPVIKDRTYRWPADCHVLLTATTVKLGANIKDESLLLQKIGSELKRLNKLPIHVACLLTEKDVNIDRMIVIIEWFVSMGVYCISLYDHEGCIASCQDEIKIKLKGVVANLPNGLRSKSIAVHKGFVKKEFFNSDSINVFLMNHYDGKSLFTQVTRRIVDELNYSQIDQSVVEQAMNQFYPKEPELMVQFGSLLSNTTLGYSPWHLRLTQMMRVPNHTRLRVDHIVSTMLEYGSCQQRFGK</sequence>
<evidence type="ECO:0000256" key="1">
    <source>
        <dbReference type="ARBA" id="ARBA00001946"/>
    </source>
</evidence>
<evidence type="ECO:0000256" key="7">
    <source>
        <dbReference type="ARBA" id="ARBA00022692"/>
    </source>
</evidence>
<evidence type="ECO:0000256" key="13">
    <source>
        <dbReference type="SAM" id="SignalP"/>
    </source>
</evidence>
<keyword evidence="8" id="KW-0256">Endoplasmic reticulum</keyword>
<keyword evidence="15" id="KW-1185">Reference proteome</keyword>
<evidence type="ECO:0000256" key="11">
    <source>
        <dbReference type="ARBA" id="ARBA00023136"/>
    </source>
</evidence>
<keyword evidence="6" id="KW-0808">Transferase</keyword>
<dbReference type="EC" id="2.5.1.87" evidence="5"/>
<dbReference type="EMBL" id="WJBH02000003">
    <property type="protein sequence ID" value="KAI9560713.1"/>
    <property type="molecule type" value="Genomic_DNA"/>
</dbReference>
<evidence type="ECO:0000256" key="10">
    <source>
        <dbReference type="ARBA" id="ARBA00022989"/>
    </source>
</evidence>
<dbReference type="GO" id="GO:0005789">
    <property type="term" value="C:endoplasmic reticulum membrane"/>
    <property type="evidence" value="ECO:0007669"/>
    <property type="project" value="UniProtKB-SubCell"/>
</dbReference>
<dbReference type="SUPFAM" id="SSF64005">
    <property type="entry name" value="Undecaprenyl diphosphate synthase"/>
    <property type="match status" value="1"/>
</dbReference>
<evidence type="ECO:0000313" key="14">
    <source>
        <dbReference type="EMBL" id="KAI9560713.1"/>
    </source>
</evidence>
<evidence type="ECO:0000256" key="5">
    <source>
        <dbReference type="ARBA" id="ARBA00012596"/>
    </source>
</evidence>
<proteinExistence type="inferred from homology"/>
<feature type="chain" id="PRO_5042160345" description="ditrans,polycis-polyprenyl diphosphate synthase [(2E,6E)-farnesyldiphosphate specific]" evidence="13">
    <location>
        <begin position="27"/>
        <end position="272"/>
    </location>
</feature>
<evidence type="ECO:0000313" key="15">
    <source>
        <dbReference type="Proteomes" id="UP000820818"/>
    </source>
</evidence>
<keyword evidence="11" id="KW-0472">Membrane</keyword>
<keyword evidence="7" id="KW-0812">Transmembrane</keyword>
<keyword evidence="9" id="KW-0460">Magnesium</keyword>
<dbReference type="GO" id="GO:0045547">
    <property type="term" value="F:ditrans,polycis-polyprenyl diphosphate synthase [(2E,6E)-farnesyl diphosphate specific] activity"/>
    <property type="evidence" value="ECO:0007669"/>
    <property type="project" value="UniProtKB-EC"/>
</dbReference>
<evidence type="ECO:0000256" key="4">
    <source>
        <dbReference type="ARBA" id="ARBA00005432"/>
    </source>
</evidence>
<comment type="subcellular location">
    <subcellularLocation>
        <location evidence="2">Endoplasmic reticulum membrane</location>
    </subcellularLocation>
</comment>
<evidence type="ECO:0000256" key="12">
    <source>
        <dbReference type="ARBA" id="ARBA00047353"/>
    </source>
</evidence>
<dbReference type="AlphaFoldDB" id="A0AAD5PWF7"/>
<gene>
    <name evidence="14" type="ORF">GHT06_011663</name>
</gene>
<comment type="similarity">
    <text evidence="4">Belongs to the UPP synthase family.</text>
</comment>
<comment type="caution">
    <text evidence="14">The sequence shown here is derived from an EMBL/GenBank/DDBJ whole genome shotgun (WGS) entry which is preliminary data.</text>
</comment>
<comment type="cofactor">
    <cofactor evidence="1">
        <name>Mg(2+)</name>
        <dbReference type="ChEBI" id="CHEBI:18420"/>
    </cofactor>
</comment>
<comment type="catalytic activity">
    <reaction evidence="12">
        <text>n isopentenyl diphosphate + (2E,6E)-farnesyl diphosphate = a di-trans,poly-cis-polyprenyl diphosphate + n diphosphate</text>
        <dbReference type="Rhea" id="RHEA:53008"/>
        <dbReference type="Rhea" id="RHEA-COMP:19494"/>
        <dbReference type="ChEBI" id="CHEBI:33019"/>
        <dbReference type="ChEBI" id="CHEBI:128769"/>
        <dbReference type="ChEBI" id="CHEBI:136960"/>
        <dbReference type="ChEBI" id="CHEBI:175763"/>
        <dbReference type="EC" id="2.5.1.87"/>
    </reaction>
</comment>
<dbReference type="Gene3D" id="3.40.1180.10">
    <property type="entry name" value="Decaprenyl diphosphate synthase-like"/>
    <property type="match status" value="1"/>
</dbReference>
<dbReference type="PANTHER" id="PTHR21528">
    <property type="entry name" value="DEHYDRODOLICHYL DIPHOSPHATE SYNTHASE COMPLEX SUBUNIT NUS1"/>
    <property type="match status" value="1"/>
</dbReference>
<reference evidence="14 15" key="1">
    <citation type="submission" date="2022-05" db="EMBL/GenBank/DDBJ databases">
        <title>A multi-omics perspective on studying reproductive biology in Daphnia sinensis.</title>
        <authorList>
            <person name="Jia J."/>
        </authorList>
    </citation>
    <scope>NUCLEOTIDE SEQUENCE [LARGE SCALE GENOMIC DNA]</scope>
    <source>
        <strain evidence="14 15">WSL</strain>
    </source>
</reference>
<comment type="pathway">
    <text evidence="3">Protein modification; protein glycosylation.</text>
</comment>
<evidence type="ECO:0000256" key="3">
    <source>
        <dbReference type="ARBA" id="ARBA00004922"/>
    </source>
</evidence>
<dbReference type="InterPro" id="IPR036424">
    <property type="entry name" value="UPP_synth-like_sf"/>
</dbReference>
<protein>
    <recommendedName>
        <fullName evidence="5">ditrans,polycis-polyprenyl diphosphate synthase [(2E,6E)-farnesyldiphosphate specific]</fullName>
        <ecNumber evidence="5">2.5.1.87</ecNumber>
    </recommendedName>
</protein>
<dbReference type="Proteomes" id="UP000820818">
    <property type="component" value="Linkage Group LG3"/>
</dbReference>
<dbReference type="InterPro" id="IPR038887">
    <property type="entry name" value="Nus1/NgBR"/>
</dbReference>
<dbReference type="GO" id="GO:1904423">
    <property type="term" value="C:dehydrodolichyl diphosphate synthase complex"/>
    <property type="evidence" value="ECO:0007669"/>
    <property type="project" value="InterPro"/>
</dbReference>
<accession>A0AAD5PWF7</accession>
<organism evidence="14 15">
    <name type="scientific">Daphnia sinensis</name>
    <dbReference type="NCBI Taxonomy" id="1820382"/>
    <lineage>
        <taxon>Eukaryota</taxon>
        <taxon>Metazoa</taxon>
        <taxon>Ecdysozoa</taxon>
        <taxon>Arthropoda</taxon>
        <taxon>Crustacea</taxon>
        <taxon>Branchiopoda</taxon>
        <taxon>Diplostraca</taxon>
        <taxon>Cladocera</taxon>
        <taxon>Anomopoda</taxon>
        <taxon>Daphniidae</taxon>
        <taxon>Daphnia</taxon>
        <taxon>Daphnia similis group</taxon>
    </lineage>
</organism>
<name>A0AAD5PWF7_9CRUS</name>
<evidence type="ECO:0000256" key="8">
    <source>
        <dbReference type="ARBA" id="ARBA00022824"/>
    </source>
</evidence>
<keyword evidence="10" id="KW-1133">Transmembrane helix</keyword>
<feature type="signal peptide" evidence="13">
    <location>
        <begin position="1"/>
        <end position="26"/>
    </location>
</feature>
<dbReference type="PANTHER" id="PTHR21528:SF0">
    <property type="entry name" value="DEHYDRODOLICHYL DIPHOSPHATE SYNTHASE COMPLEX SUBUNIT NUS1"/>
    <property type="match status" value="1"/>
</dbReference>